<keyword evidence="6 8" id="KW-0472">Membrane</keyword>
<dbReference type="Pfam" id="PF03522">
    <property type="entry name" value="SLC12"/>
    <property type="match status" value="2"/>
</dbReference>
<feature type="compositionally biased region" description="Polar residues" evidence="7">
    <location>
        <begin position="1165"/>
        <end position="1174"/>
    </location>
</feature>
<feature type="transmembrane region" description="Helical" evidence="8">
    <location>
        <begin position="55"/>
        <end position="81"/>
    </location>
</feature>
<evidence type="ECO:0000256" key="8">
    <source>
        <dbReference type="SAM" id="Phobius"/>
    </source>
</evidence>
<dbReference type="InterPro" id="IPR004842">
    <property type="entry name" value="SLC12A_fam"/>
</dbReference>
<dbReference type="GO" id="GO:0034486">
    <property type="term" value="P:vacuolar transmembrane transport"/>
    <property type="evidence" value="ECO:0007669"/>
    <property type="project" value="TreeGrafter"/>
</dbReference>
<dbReference type="GO" id="GO:0055064">
    <property type="term" value="P:chloride ion homeostasis"/>
    <property type="evidence" value="ECO:0007669"/>
    <property type="project" value="TreeGrafter"/>
</dbReference>
<accession>A0A9P7NEF6</accession>
<feature type="domain" description="SLC12A transporter C-terminal" evidence="10">
    <location>
        <begin position="506"/>
        <end position="594"/>
    </location>
</feature>
<dbReference type="GO" id="GO:0005774">
    <property type="term" value="C:vacuolar membrane"/>
    <property type="evidence" value="ECO:0007669"/>
    <property type="project" value="TreeGrafter"/>
</dbReference>
<dbReference type="FunFam" id="1.20.1740.10:FF:000013">
    <property type="entry name" value="Solute carrier family 12 member"/>
    <property type="match status" value="1"/>
</dbReference>
<feature type="compositionally biased region" description="Basic and acidic residues" evidence="7">
    <location>
        <begin position="1058"/>
        <end position="1067"/>
    </location>
</feature>
<keyword evidence="3" id="KW-0813">Transport</keyword>
<dbReference type="GO" id="GO:0015379">
    <property type="term" value="F:potassium:chloride symporter activity"/>
    <property type="evidence" value="ECO:0007669"/>
    <property type="project" value="TreeGrafter"/>
</dbReference>
<dbReference type="InterPro" id="IPR004841">
    <property type="entry name" value="AA-permease/SLC12A_dom"/>
</dbReference>
<dbReference type="PANTHER" id="PTHR11827">
    <property type="entry name" value="SOLUTE CARRIER FAMILY 12, CATION COTRANSPORTERS"/>
    <property type="match status" value="1"/>
</dbReference>
<evidence type="ECO:0000256" key="7">
    <source>
        <dbReference type="SAM" id="MobiDB-lite"/>
    </source>
</evidence>
<comment type="similarity">
    <text evidence="2">Belongs to the SLC12A transporter family.</text>
</comment>
<keyword evidence="5 8" id="KW-1133">Transmembrane helix</keyword>
<feature type="transmembrane region" description="Helical" evidence="8">
    <location>
        <begin position="233"/>
        <end position="254"/>
    </location>
</feature>
<feature type="compositionally biased region" description="Low complexity" evidence="7">
    <location>
        <begin position="864"/>
        <end position="879"/>
    </location>
</feature>
<gene>
    <name evidence="11" type="ORF">E4U43_007716</name>
</gene>
<evidence type="ECO:0000256" key="6">
    <source>
        <dbReference type="ARBA" id="ARBA00023136"/>
    </source>
</evidence>
<sequence length="1340" mass="147707">MVPPPRYQGDRFDAVQDKKSSKLGMVSGVYIPVCLNIMSILMFLRFGLILGQVGFVGIIGLLVTAYCVDLLTTLSLSAIASNGEVRGGGAYYLISRSLGPEFGGAIGILFFLAQALNTAMNIVGLLDCIRLNVGPAFPQGYWTTYSLQTAALMLCTGMCLLGSATFSKASNLLLVILTVAVVSIPLSAIFKAPFVDEDAGIVYTGIDLNTLAKNFMPSFDEDVYHGLPTFRDLFGILFPATSGIFAGASMSGDLKNPSKAIPKGTLWAMLTTFIVYFFVILSMACTISRDSFFANANIVSLTNLSAPVVLAGECAVTVFSALMGIIGSAKLFQALAKDKLLPGLSVFGRGTKKNDEPILAILLTYAIAQVALLADLNQIATFISMGYQMTFFVMNLACFLLKIGSAPNFRPSFKWFSWQTAYTGSMLSAAAMFFIDATYAVIAICLLIFVFLLIHYLCPPKRWGDVSQNLIYHQVRKYLLRLKPEHIKFWRPHILLLINDPRHQSRLIQFCNFMKKGSLYILGHVIVTDDFNTGVHEARFQQQAWTRYISEFSRIKAFVQLTMSPSIIWGVRNLVLSAGLGGMRPNIAIMGFYNMDDLRKSNTSVMVPEVPATPAAKMRRRPPPPQQQKDFTTHKRRRGDTSARLLEGILPTDFIRTEGMLSPMTYMVILEDLALRYKLNVGIAHGFEKLETPRSNDANTKRYIDMWPIQMSAEVSADGQNVLTTNFDTYTLILQLGHILHSVRAWQNAFTVRVIVFVEYAHEMDEERTRVKALLEKLRIDAHVVVLCLASGDLQTYELIINGRSDDIDTEIVVAEALKDEAWWEELQIFRRDAHHLTSSQELEQLARIMDSSGGFNPHGTAASSNSSSRSSSINNNGNRRPRRRLKRHRSMSELTRQPDIATLSKLGVNLGIHTSHMGGRVLQEPESGTDLDTDLDVSADDEDYDIDTVNRFSLAHPLHDHHDPSQRLLLRHMLRAGGGVAAKSRVDGAGQGIAPQPGRGRRVEITDADADDFTSLVASSYGTMSTLKTVMAKPDSGLVAQIPGLIETEASPPRQVTPKDDRKKTESFPVLEPLLVPEFLSRSSRRARSISPSGGGDRLTPQDDTMMPVRPNFSRQSSASHFSSRPVPETQVTTEGEASKISFAPPASSKNTPTTPRIDRPGFSRQSSLNKFSSRPLPDTKVSGEEGARTISFAKQPASQPHYGSHSRRQSQQGSQFSILGQDYASQSIPENAEYFDQQQTNGDSNGDCEESASYSGQAVSLSFNDLPSRAQHLILNELMRKHSKETAVLLTTLPIPSEGTSLDERSTIQYLSDVELLCSELPPTLMVLSNNMTVTVSL</sequence>
<feature type="region of interest" description="Disordered" evidence="7">
    <location>
        <begin position="851"/>
        <end position="897"/>
    </location>
</feature>
<feature type="transmembrane region" description="Helical" evidence="8">
    <location>
        <begin position="357"/>
        <end position="374"/>
    </location>
</feature>
<dbReference type="OrthoDB" id="2020542at2759"/>
<feature type="transmembrane region" description="Helical" evidence="8">
    <location>
        <begin position="171"/>
        <end position="190"/>
    </location>
</feature>
<feature type="transmembrane region" description="Helical" evidence="8">
    <location>
        <begin position="441"/>
        <end position="458"/>
    </location>
</feature>
<organism evidence="11 12">
    <name type="scientific">Claviceps pusilla</name>
    <dbReference type="NCBI Taxonomy" id="123648"/>
    <lineage>
        <taxon>Eukaryota</taxon>
        <taxon>Fungi</taxon>
        <taxon>Dikarya</taxon>
        <taxon>Ascomycota</taxon>
        <taxon>Pezizomycotina</taxon>
        <taxon>Sordariomycetes</taxon>
        <taxon>Hypocreomycetidae</taxon>
        <taxon>Hypocreales</taxon>
        <taxon>Clavicipitaceae</taxon>
        <taxon>Claviceps</taxon>
    </lineage>
</organism>
<dbReference type="GO" id="GO:0055075">
    <property type="term" value="P:potassium ion homeostasis"/>
    <property type="evidence" value="ECO:0007669"/>
    <property type="project" value="TreeGrafter"/>
</dbReference>
<feature type="transmembrane region" description="Helical" evidence="8">
    <location>
        <begin position="102"/>
        <end position="125"/>
    </location>
</feature>
<dbReference type="Pfam" id="PF00324">
    <property type="entry name" value="AA_permease"/>
    <property type="match status" value="1"/>
</dbReference>
<feature type="transmembrane region" description="Helical" evidence="8">
    <location>
        <begin position="266"/>
        <end position="289"/>
    </location>
</feature>
<feature type="transmembrane region" description="Helical" evidence="8">
    <location>
        <begin position="380"/>
        <end position="403"/>
    </location>
</feature>
<evidence type="ECO:0000313" key="11">
    <source>
        <dbReference type="EMBL" id="KAG6012610.1"/>
    </source>
</evidence>
<keyword evidence="4 8" id="KW-0812">Transmembrane</keyword>
<feature type="domain" description="Amino acid permease/ SLC12A" evidence="9">
    <location>
        <begin position="33"/>
        <end position="493"/>
    </location>
</feature>
<dbReference type="Gene3D" id="1.20.1740.10">
    <property type="entry name" value="Amino acid/polyamine transporter I"/>
    <property type="match status" value="1"/>
</dbReference>
<evidence type="ECO:0000256" key="3">
    <source>
        <dbReference type="ARBA" id="ARBA00022448"/>
    </source>
</evidence>
<feature type="region of interest" description="Disordered" evidence="7">
    <location>
        <begin position="1084"/>
        <end position="1187"/>
    </location>
</feature>
<evidence type="ECO:0000256" key="5">
    <source>
        <dbReference type="ARBA" id="ARBA00022989"/>
    </source>
</evidence>
<dbReference type="InterPro" id="IPR018491">
    <property type="entry name" value="SLC12_C"/>
</dbReference>
<dbReference type="GO" id="GO:0006884">
    <property type="term" value="P:cell volume homeostasis"/>
    <property type="evidence" value="ECO:0007669"/>
    <property type="project" value="TreeGrafter"/>
</dbReference>
<dbReference type="Proteomes" id="UP000748025">
    <property type="component" value="Unassembled WGS sequence"/>
</dbReference>
<name>A0A9P7NEF6_9HYPO</name>
<feature type="region of interest" description="Disordered" evidence="7">
    <location>
        <begin position="1045"/>
        <end position="1070"/>
    </location>
</feature>
<feature type="compositionally biased region" description="Low complexity" evidence="7">
    <location>
        <begin position="1114"/>
        <end position="1126"/>
    </location>
</feature>
<feature type="transmembrane region" description="Helical" evidence="8">
    <location>
        <begin position="28"/>
        <end position="49"/>
    </location>
</feature>
<evidence type="ECO:0000259" key="9">
    <source>
        <dbReference type="Pfam" id="PF00324"/>
    </source>
</evidence>
<comment type="subcellular location">
    <subcellularLocation>
        <location evidence="1">Membrane</location>
        <topology evidence="1">Multi-pass membrane protein</topology>
    </subcellularLocation>
</comment>
<keyword evidence="12" id="KW-1185">Reference proteome</keyword>
<feature type="transmembrane region" description="Helical" evidence="8">
    <location>
        <begin position="309"/>
        <end position="336"/>
    </location>
</feature>
<feature type="transmembrane region" description="Helical" evidence="8">
    <location>
        <begin position="145"/>
        <end position="164"/>
    </location>
</feature>
<dbReference type="PANTHER" id="PTHR11827:SF72">
    <property type="entry name" value="GH08340P"/>
    <property type="match status" value="1"/>
</dbReference>
<evidence type="ECO:0000256" key="4">
    <source>
        <dbReference type="ARBA" id="ARBA00022692"/>
    </source>
</evidence>
<dbReference type="EMBL" id="SRPW01000718">
    <property type="protein sequence ID" value="KAG6012610.1"/>
    <property type="molecule type" value="Genomic_DNA"/>
</dbReference>
<evidence type="ECO:0000256" key="1">
    <source>
        <dbReference type="ARBA" id="ARBA00004141"/>
    </source>
</evidence>
<protein>
    <recommendedName>
        <fullName evidence="13">Na+/k+/2cl-cotransporter</fullName>
    </recommendedName>
</protein>
<evidence type="ECO:0008006" key="13">
    <source>
        <dbReference type="Google" id="ProtNLM"/>
    </source>
</evidence>
<reference evidence="11" key="1">
    <citation type="journal article" date="2020" name="bioRxiv">
        <title>Whole genome comparisons of ergot fungi reveals the divergence and evolution of species within the genus Claviceps are the result of varying mechanisms driving genome evolution and host range expansion.</title>
        <authorList>
            <person name="Wyka S.A."/>
            <person name="Mondo S.J."/>
            <person name="Liu M."/>
            <person name="Dettman J."/>
            <person name="Nalam V."/>
            <person name="Broders K.D."/>
        </authorList>
    </citation>
    <scope>NUCLEOTIDE SEQUENCE</scope>
    <source>
        <strain evidence="11">CCC 602</strain>
    </source>
</reference>
<comment type="caution">
    <text evidence="11">The sequence shown here is derived from an EMBL/GenBank/DDBJ whole genome shotgun (WGS) entry which is preliminary data.</text>
</comment>
<evidence type="ECO:0000313" key="12">
    <source>
        <dbReference type="Proteomes" id="UP000748025"/>
    </source>
</evidence>
<feature type="region of interest" description="Disordered" evidence="7">
    <location>
        <begin position="611"/>
        <end position="638"/>
    </location>
</feature>
<evidence type="ECO:0000259" key="10">
    <source>
        <dbReference type="Pfam" id="PF03522"/>
    </source>
</evidence>
<feature type="compositionally biased region" description="Basic residues" evidence="7">
    <location>
        <begin position="880"/>
        <end position="890"/>
    </location>
</feature>
<feature type="domain" description="SLC12A transporter C-terminal" evidence="10">
    <location>
        <begin position="1272"/>
        <end position="1336"/>
    </location>
</feature>
<proteinExistence type="inferred from homology"/>
<feature type="region of interest" description="Disordered" evidence="7">
    <location>
        <begin position="1197"/>
        <end position="1216"/>
    </location>
</feature>
<evidence type="ECO:0000256" key="2">
    <source>
        <dbReference type="ARBA" id="ARBA00010593"/>
    </source>
</evidence>